<evidence type="ECO:0000313" key="2">
    <source>
        <dbReference type="EMBL" id="QTN34515.1"/>
    </source>
</evidence>
<organism evidence="2 3">
    <name type="scientific">Cognatishimia activa</name>
    <dbReference type="NCBI Taxonomy" id="1715691"/>
    <lineage>
        <taxon>Bacteria</taxon>
        <taxon>Pseudomonadati</taxon>
        <taxon>Pseudomonadota</taxon>
        <taxon>Alphaproteobacteria</taxon>
        <taxon>Rhodobacterales</taxon>
        <taxon>Paracoccaceae</taxon>
        <taxon>Cognatishimia</taxon>
    </lineage>
</organism>
<dbReference type="GO" id="GO:0016747">
    <property type="term" value="F:acyltransferase activity, transferring groups other than amino-acyl groups"/>
    <property type="evidence" value="ECO:0007669"/>
    <property type="project" value="InterPro"/>
</dbReference>
<evidence type="ECO:0000313" key="3">
    <source>
        <dbReference type="Proteomes" id="UP000665026"/>
    </source>
</evidence>
<dbReference type="PROSITE" id="PS51186">
    <property type="entry name" value="GNAT"/>
    <property type="match status" value="1"/>
</dbReference>
<proteinExistence type="predicted"/>
<dbReference type="Gene3D" id="3.40.630.30">
    <property type="match status" value="1"/>
</dbReference>
<name>A0A975EM09_9RHOB</name>
<gene>
    <name evidence="2" type="ORF">HZ995_08270</name>
</gene>
<dbReference type="InterPro" id="IPR000182">
    <property type="entry name" value="GNAT_dom"/>
</dbReference>
<dbReference type="Proteomes" id="UP000665026">
    <property type="component" value="Chromosome"/>
</dbReference>
<dbReference type="RefSeq" id="WP_209355208.1">
    <property type="nucleotide sequence ID" value="NZ_CP060010.1"/>
</dbReference>
<evidence type="ECO:0000259" key="1">
    <source>
        <dbReference type="PROSITE" id="PS51186"/>
    </source>
</evidence>
<dbReference type="SUPFAM" id="SSF55729">
    <property type="entry name" value="Acyl-CoA N-acyltransferases (Nat)"/>
    <property type="match status" value="1"/>
</dbReference>
<accession>A0A975EM09</accession>
<dbReference type="Pfam" id="PF00583">
    <property type="entry name" value="Acetyltransf_1"/>
    <property type="match status" value="1"/>
</dbReference>
<sequence length="241" mass="26442">MTLPNVQTLYEVTEATWPQASDWQEAGFTIRDGQGGGKRVSAATLARALGDADIGAAETAMRALGQAPLFMLRDGEERFDSMLEARGYDVIDPVNLYAIDAKDLARDDIPRTIAIPAWEPLRIMEEIWSEGGIGPARIEVMRRACSPKTGIVSRFNDKPAGTAFMAMHRGITMLHALEILGTQRRNGLGRWAMHRAGNWTRKNGGHTVSVLCTKANDAANGLYQSLGMSLIGAYHYRIKPE</sequence>
<protein>
    <submittedName>
        <fullName evidence="2">GNAT family N-acetyltransferase</fullName>
    </submittedName>
</protein>
<dbReference type="AlphaFoldDB" id="A0A975EM09"/>
<dbReference type="KEGG" id="cact:HZ995_08270"/>
<feature type="domain" description="N-acetyltransferase" evidence="1">
    <location>
        <begin position="99"/>
        <end position="241"/>
    </location>
</feature>
<dbReference type="InterPro" id="IPR016181">
    <property type="entry name" value="Acyl_CoA_acyltransferase"/>
</dbReference>
<dbReference type="EMBL" id="CP060010">
    <property type="protein sequence ID" value="QTN34515.1"/>
    <property type="molecule type" value="Genomic_DNA"/>
</dbReference>
<reference evidence="2" key="1">
    <citation type="submission" date="2020-07" db="EMBL/GenBank/DDBJ databases">
        <title>Genome sequences of bacteria associated with the marine, planktonic diatom Thalassiosira profunda strain ECT2AJA-044.</title>
        <authorList>
            <person name="Gargas C.B."/>
            <person name="Roberts W.R."/>
            <person name="Alverson A.J."/>
        </authorList>
    </citation>
    <scope>NUCLEOTIDE SEQUENCE</scope>
    <source>
        <strain evidence="2">ECT2AJA-044</strain>
    </source>
</reference>